<proteinExistence type="predicted"/>
<dbReference type="eggNOG" id="COG1287">
    <property type="taxonomic scope" value="Bacteria"/>
</dbReference>
<dbReference type="GO" id="GO:0016740">
    <property type="term" value="F:transferase activity"/>
    <property type="evidence" value="ECO:0007669"/>
    <property type="project" value="UniProtKB-KW"/>
</dbReference>
<keyword evidence="1" id="KW-0472">Membrane</keyword>
<keyword evidence="5" id="KW-1185">Reference proteome</keyword>
<feature type="domain" description="Oligosaccharyl transferase STT3 N-terminal" evidence="2">
    <location>
        <begin position="59"/>
        <end position="416"/>
    </location>
</feature>
<dbReference type="AlphaFoldDB" id="D5BVE1"/>
<feature type="transmembrane region" description="Helical" evidence="1">
    <location>
        <begin position="210"/>
        <end position="227"/>
    </location>
</feature>
<feature type="transmembrane region" description="Helical" evidence="1">
    <location>
        <begin position="156"/>
        <end position="173"/>
    </location>
</feature>
<dbReference type="GO" id="GO:0016020">
    <property type="term" value="C:membrane"/>
    <property type="evidence" value="ECO:0007669"/>
    <property type="project" value="InterPro"/>
</dbReference>
<feature type="transmembrane region" description="Helical" evidence="1">
    <location>
        <begin position="233"/>
        <end position="250"/>
    </location>
</feature>
<name>D5BVE1_NITHN</name>
<dbReference type="Pfam" id="PF21436">
    <property type="entry name" value="STT3-PglB_core"/>
    <property type="match status" value="1"/>
</dbReference>
<evidence type="ECO:0000313" key="4">
    <source>
        <dbReference type="EMBL" id="ADE13569.1"/>
    </source>
</evidence>
<feature type="transmembrane region" description="Helical" evidence="1">
    <location>
        <begin position="349"/>
        <end position="367"/>
    </location>
</feature>
<dbReference type="UniPathway" id="UPA00378"/>
<dbReference type="Gene3D" id="3.40.1380.40">
    <property type="match status" value="1"/>
</dbReference>
<organism evidence="4 5">
    <name type="scientific">Nitrosococcus halophilus (strain Nc4)</name>
    <dbReference type="NCBI Taxonomy" id="472759"/>
    <lineage>
        <taxon>Bacteria</taxon>
        <taxon>Pseudomonadati</taxon>
        <taxon>Pseudomonadota</taxon>
        <taxon>Gammaproteobacteria</taxon>
        <taxon>Chromatiales</taxon>
        <taxon>Chromatiaceae</taxon>
        <taxon>Nitrosococcus</taxon>
    </lineage>
</organism>
<feature type="transmembrane region" description="Helical" evidence="1">
    <location>
        <begin position="117"/>
        <end position="144"/>
    </location>
</feature>
<evidence type="ECO:0000313" key="5">
    <source>
        <dbReference type="Proteomes" id="UP000001844"/>
    </source>
</evidence>
<dbReference type="KEGG" id="nhl:Nhal_0376"/>
<evidence type="ECO:0000259" key="2">
    <source>
        <dbReference type="Pfam" id="PF02516"/>
    </source>
</evidence>
<protein>
    <submittedName>
        <fullName evidence="4">Oligosaccharyl transferase STT3 subunit</fullName>
    </submittedName>
</protein>
<feature type="transmembrane region" description="Helical" evidence="1">
    <location>
        <begin position="12"/>
        <end position="33"/>
    </location>
</feature>
<feature type="domain" description="STT3/PglB/AglB core" evidence="3">
    <location>
        <begin position="446"/>
        <end position="502"/>
    </location>
</feature>
<dbReference type="Proteomes" id="UP000001844">
    <property type="component" value="Chromosome"/>
</dbReference>
<feature type="transmembrane region" description="Helical" evidence="1">
    <location>
        <begin position="399"/>
        <end position="417"/>
    </location>
</feature>
<feature type="transmembrane region" description="Helical" evidence="1">
    <location>
        <begin position="257"/>
        <end position="279"/>
    </location>
</feature>
<sequence>MIGKWESRVDRALASRLGLAVGLALIFLFAFTLRFDNLSFWLDNPERTLFGDPPRPLMLTVDSYIYLDLGRDLLEGTYESDLPTRHVPQGAERPPTAPLLAVMLAGLQKLTGAAPEWIAIVLPPFLGALIVLPVYMLGSLFATLVWSTPSPSTRRIAGLAAAAAAAASPYFVFRSSIGWFDTDSLNVVFSALAAALALRAALARDQRQRIIAWVLYSLVLVLFLWWWNTVPHIVFGLWVLPGLATLLFHLPRGWELVTVAALVLLGLVGAVAIAGWQVLNPVAQFQMVQGLFTYIAEQTGWIFPETGQAVSEQQATGWDQFLSWVPGGWFGLAMMVIGYALLVWRAYRAVMVMASLVIVTALSATGYRFNIFGAPVFGVGVGIAVAFFWVLLSQRSYRTLVTVPLLGVTLWGAVAHAQGGNNLVPRRYPIDMEAMIQLGELSAPNAVVWAMWGHGNPLHYYARRGVVADGVFHSGRLQWVLHLPLAKNNPRLAANWMQFYVTRGYAGMQRARHLFGGDKKSWAEGLEVIQRMFIVGPEESYRQLIPKMGGELAKAREVIEYFFPAEAPPVMLYLDHHLARTPWFKLGKWDLNRQVEVGDDHTYLPFRGYQREGERLIAEVKGKQMVLDLNGATMTWGERTAPLQQVRMHDGKRLLRMGLNPNADLVLSVNQVANYGAVASRAVADALLPRLFVDLAYDNRYFTLRAMMPSFYQIWEVRGEELTAEMAARVEAGLAKGEGRGG</sequence>
<dbReference type="HOGENOM" id="CLU_374218_0_0_6"/>
<dbReference type="InterPro" id="IPR048999">
    <property type="entry name" value="STT3-PglB_core"/>
</dbReference>
<dbReference type="OrthoDB" id="9796223at2"/>
<feature type="transmembrane region" description="Helical" evidence="1">
    <location>
        <begin position="321"/>
        <end position="342"/>
    </location>
</feature>
<gene>
    <name evidence="4" type="ordered locus">Nhal_0376</name>
</gene>
<feature type="transmembrane region" description="Helical" evidence="1">
    <location>
        <begin position="373"/>
        <end position="392"/>
    </location>
</feature>
<evidence type="ECO:0000256" key="1">
    <source>
        <dbReference type="SAM" id="Phobius"/>
    </source>
</evidence>
<dbReference type="Pfam" id="PF02516">
    <property type="entry name" value="STT3"/>
    <property type="match status" value="1"/>
</dbReference>
<evidence type="ECO:0000259" key="3">
    <source>
        <dbReference type="Pfam" id="PF21436"/>
    </source>
</evidence>
<keyword evidence="1" id="KW-1133">Transmembrane helix</keyword>
<dbReference type="InterPro" id="IPR048307">
    <property type="entry name" value="STT3_N"/>
</dbReference>
<accession>D5BVE1</accession>
<dbReference type="RefSeq" id="WP_013031465.1">
    <property type="nucleotide sequence ID" value="NC_013960.1"/>
</dbReference>
<keyword evidence="1" id="KW-0812">Transmembrane</keyword>
<reference evidence="5" key="1">
    <citation type="submission" date="2010-04" db="EMBL/GenBank/DDBJ databases">
        <title>Complete genome sequence of Nitrosococcus halophilus Nc4, a salt-adapted, aerobic obligate ammonia-oxidizing sulfur purple bacterium.</title>
        <authorList>
            <consortium name="US DOE Joint Genome Institute"/>
            <person name="Campbell M.A."/>
            <person name="Malfatti S.A."/>
            <person name="Chain P.S.G."/>
            <person name="Heidelberg J.F."/>
            <person name="Ward B.B."/>
            <person name="Klotz M.G."/>
        </authorList>
    </citation>
    <scope>NUCLEOTIDE SEQUENCE [LARGE SCALE GENOMIC DNA]</scope>
    <source>
        <strain evidence="5">Nc4</strain>
    </source>
</reference>
<dbReference type="EMBL" id="CP001798">
    <property type="protein sequence ID" value="ADE13569.1"/>
    <property type="molecule type" value="Genomic_DNA"/>
</dbReference>
<feature type="transmembrane region" description="Helical" evidence="1">
    <location>
        <begin position="185"/>
        <end position="203"/>
    </location>
</feature>
<keyword evidence="4" id="KW-0808">Transferase</keyword>
<dbReference type="STRING" id="472759.Nhal_0376"/>